<reference evidence="3" key="1">
    <citation type="submission" date="2016-10" db="EMBL/GenBank/DDBJ databases">
        <authorList>
            <person name="Varghese N."/>
            <person name="Submissions S."/>
        </authorList>
    </citation>
    <scope>NUCLEOTIDE SEQUENCE [LARGE SCALE GENOMIC DNA]</scope>
    <source>
        <strain evidence="3">DSM 17908</strain>
    </source>
</reference>
<dbReference type="Proteomes" id="UP000224607">
    <property type="component" value="Unassembled WGS sequence"/>
</dbReference>
<dbReference type="STRING" id="351675.SAMN05421680_11130"/>
<dbReference type="Proteomes" id="UP000198919">
    <property type="component" value="Unassembled WGS sequence"/>
</dbReference>
<dbReference type="RefSeq" id="WP_092511223.1">
    <property type="nucleotide sequence ID" value="NZ_CAWNQB010000004.1"/>
</dbReference>
<evidence type="ECO:0000313" key="1">
    <source>
        <dbReference type="EMBL" id="PHM39104.1"/>
    </source>
</evidence>
<evidence type="ECO:0000313" key="4">
    <source>
        <dbReference type="Proteomes" id="UP000224607"/>
    </source>
</evidence>
<protein>
    <submittedName>
        <fullName evidence="2">Uncharacterized protein</fullName>
    </submittedName>
</protein>
<dbReference type="OrthoDB" id="6442360at2"/>
<gene>
    <name evidence="2" type="ORF">SAMN05421680_11130</name>
    <name evidence="1" type="ORF">Xmau_03009</name>
</gene>
<sequence>MSRRLSNKFMDGQLVFDNGEFKPLTHMKEYRKKQYAELERKLNDIRNKERYALITLSRRSYWLFKSCFM</sequence>
<name>A0A1I3SAL9_9GAMM</name>
<evidence type="ECO:0000313" key="2">
    <source>
        <dbReference type="EMBL" id="SFJ55440.1"/>
    </source>
</evidence>
<evidence type="ECO:0000313" key="3">
    <source>
        <dbReference type="Proteomes" id="UP000198919"/>
    </source>
</evidence>
<keyword evidence="4" id="KW-1185">Reference proteome</keyword>
<reference evidence="1 4" key="3">
    <citation type="journal article" date="2017" name="Nat. Microbiol.">
        <title>Natural product diversity associated with the nematode symbionts Photorhabdus and Xenorhabdus.</title>
        <authorList>
            <person name="Tobias N.J."/>
            <person name="Wolff H."/>
            <person name="Djahanschiri B."/>
            <person name="Grundmann F."/>
            <person name="Kronenwerth M."/>
            <person name="Shi Y.M."/>
            <person name="Simonyi S."/>
            <person name="Grun P."/>
            <person name="Shapiro-Ilan D."/>
            <person name="Pidot S.J."/>
            <person name="Stinear T.P."/>
            <person name="Ebersberger I."/>
            <person name="Bode H.B."/>
        </authorList>
    </citation>
    <scope>NUCLEOTIDE SEQUENCE [LARGE SCALE GENOMIC DNA]</scope>
    <source>
        <strain evidence="1 4">DSM 17908</strain>
    </source>
</reference>
<organism evidence="2 3">
    <name type="scientific">Xenorhabdus mauleonii</name>
    <dbReference type="NCBI Taxonomy" id="351675"/>
    <lineage>
        <taxon>Bacteria</taxon>
        <taxon>Pseudomonadati</taxon>
        <taxon>Pseudomonadota</taxon>
        <taxon>Gammaproteobacteria</taxon>
        <taxon>Enterobacterales</taxon>
        <taxon>Morganellaceae</taxon>
        <taxon>Xenorhabdus</taxon>
    </lineage>
</organism>
<reference evidence="2" key="2">
    <citation type="submission" date="2016-10" db="EMBL/GenBank/DDBJ databases">
        <authorList>
            <person name="de Groot N.N."/>
        </authorList>
    </citation>
    <scope>NUCLEOTIDE SEQUENCE [LARGE SCALE GENOMIC DNA]</scope>
    <source>
        <strain evidence="2">DSM 17908</strain>
    </source>
</reference>
<dbReference type="AlphaFoldDB" id="A0A1I3SAL9"/>
<dbReference type="EMBL" id="FORG01000011">
    <property type="protein sequence ID" value="SFJ55440.1"/>
    <property type="molecule type" value="Genomic_DNA"/>
</dbReference>
<dbReference type="EMBL" id="NITY01000012">
    <property type="protein sequence ID" value="PHM39104.1"/>
    <property type="molecule type" value="Genomic_DNA"/>
</dbReference>
<proteinExistence type="predicted"/>
<accession>A0A1I3SAL9</accession>